<sequence>MAQICLLWCPKKTKSGGDTGARGRSNRGKNGCSCAGLVRILSKLKKESRGMVRSAGASRQTSFQCRYDPLSYSLNFDTSGNGSTVDDEDYHHLYAFSSRFAANPRRACSTSTS</sequence>
<dbReference type="Proteomes" id="UP001472677">
    <property type="component" value="Unassembled WGS sequence"/>
</dbReference>
<evidence type="ECO:0000313" key="2">
    <source>
        <dbReference type="Proteomes" id="UP001472677"/>
    </source>
</evidence>
<comment type="caution">
    <text evidence="1">The sequence shown here is derived from an EMBL/GenBank/DDBJ whole genome shotgun (WGS) entry which is preliminary data.</text>
</comment>
<organism evidence="1 2">
    <name type="scientific">Hibiscus sabdariffa</name>
    <name type="common">roselle</name>
    <dbReference type="NCBI Taxonomy" id="183260"/>
    <lineage>
        <taxon>Eukaryota</taxon>
        <taxon>Viridiplantae</taxon>
        <taxon>Streptophyta</taxon>
        <taxon>Embryophyta</taxon>
        <taxon>Tracheophyta</taxon>
        <taxon>Spermatophyta</taxon>
        <taxon>Magnoliopsida</taxon>
        <taxon>eudicotyledons</taxon>
        <taxon>Gunneridae</taxon>
        <taxon>Pentapetalae</taxon>
        <taxon>rosids</taxon>
        <taxon>malvids</taxon>
        <taxon>Malvales</taxon>
        <taxon>Malvaceae</taxon>
        <taxon>Malvoideae</taxon>
        <taxon>Hibiscus</taxon>
    </lineage>
</organism>
<dbReference type="PANTHER" id="PTHR33168">
    <property type="entry name" value="STRESS INDUCED PROTEIN-RELATED"/>
    <property type="match status" value="1"/>
</dbReference>
<evidence type="ECO:0000313" key="1">
    <source>
        <dbReference type="EMBL" id="KAK8563219.1"/>
    </source>
</evidence>
<accession>A0ABR2EMJ0</accession>
<dbReference type="EMBL" id="JBBPBM010000012">
    <property type="protein sequence ID" value="KAK8563219.1"/>
    <property type="molecule type" value="Genomic_DNA"/>
</dbReference>
<protein>
    <submittedName>
        <fullName evidence="1">Uncharacterized protein</fullName>
    </submittedName>
</protein>
<reference evidence="1 2" key="1">
    <citation type="journal article" date="2024" name="G3 (Bethesda)">
        <title>Genome assembly of Hibiscus sabdariffa L. provides insights into metabolisms of medicinal natural products.</title>
        <authorList>
            <person name="Kim T."/>
        </authorList>
    </citation>
    <scope>NUCLEOTIDE SEQUENCE [LARGE SCALE GENOMIC DNA]</scope>
    <source>
        <strain evidence="1">TK-2024</strain>
        <tissue evidence="1">Old leaves</tissue>
    </source>
</reference>
<name>A0ABR2EMJ0_9ROSI</name>
<keyword evidence="2" id="KW-1185">Reference proteome</keyword>
<proteinExistence type="predicted"/>
<gene>
    <name evidence="1" type="ORF">V6N12_011272</name>
</gene>